<comment type="caution">
    <text evidence="3">The sequence shown here is derived from an EMBL/GenBank/DDBJ whole genome shotgun (WGS) entry which is preliminary data.</text>
</comment>
<keyword evidence="1" id="KW-0175">Coiled coil</keyword>
<sequence>MEHLRNSGGWSYSQQDDQLRRDYNELDVINHRQEKRVHHYVNRAQNLTIGYLAVLGIYMIPISHYRSSSTSYCRNWWVPFSISLSTAVIYFITFLDVVKKFYWTQYYLEVNRIDQQNLQSRIREAKDESKSHKKVQVLCHQGEPDPLLLFKRKLYIYFTISALIAISLLELYACRLFSC</sequence>
<keyword evidence="2" id="KW-1133">Transmembrane helix</keyword>
<keyword evidence="2" id="KW-0812">Transmembrane</keyword>
<evidence type="ECO:0000256" key="2">
    <source>
        <dbReference type="SAM" id="Phobius"/>
    </source>
</evidence>
<gene>
    <name evidence="3" type="ORF">CIPAW_05G259800</name>
</gene>
<accession>A0A8T1QNJ1</accession>
<organism evidence="3 4">
    <name type="scientific">Carya illinoinensis</name>
    <name type="common">Pecan</name>
    <dbReference type="NCBI Taxonomy" id="32201"/>
    <lineage>
        <taxon>Eukaryota</taxon>
        <taxon>Viridiplantae</taxon>
        <taxon>Streptophyta</taxon>
        <taxon>Embryophyta</taxon>
        <taxon>Tracheophyta</taxon>
        <taxon>Spermatophyta</taxon>
        <taxon>Magnoliopsida</taxon>
        <taxon>eudicotyledons</taxon>
        <taxon>Gunneridae</taxon>
        <taxon>Pentapetalae</taxon>
        <taxon>rosids</taxon>
        <taxon>fabids</taxon>
        <taxon>Fagales</taxon>
        <taxon>Juglandaceae</taxon>
        <taxon>Carya</taxon>
    </lineage>
</organism>
<keyword evidence="4" id="KW-1185">Reference proteome</keyword>
<proteinExistence type="predicted"/>
<feature type="transmembrane region" description="Helical" evidence="2">
    <location>
        <begin position="154"/>
        <end position="173"/>
    </location>
</feature>
<reference evidence="3" key="1">
    <citation type="submission" date="2020-12" db="EMBL/GenBank/DDBJ databases">
        <title>WGS assembly of Carya illinoinensis cv. Pawnee.</title>
        <authorList>
            <person name="Platts A."/>
            <person name="Shu S."/>
            <person name="Wright S."/>
            <person name="Barry K."/>
            <person name="Edger P."/>
            <person name="Pires J.C."/>
            <person name="Schmutz J."/>
        </authorList>
    </citation>
    <scope>NUCLEOTIDE SEQUENCE</scope>
    <source>
        <tissue evidence="3">Leaf</tissue>
    </source>
</reference>
<dbReference type="EMBL" id="CM031813">
    <property type="protein sequence ID" value="KAG6656047.1"/>
    <property type="molecule type" value="Genomic_DNA"/>
</dbReference>
<dbReference type="Proteomes" id="UP000811609">
    <property type="component" value="Chromosome 5"/>
</dbReference>
<name>A0A8T1QNJ1_CARIL</name>
<feature type="transmembrane region" description="Helical" evidence="2">
    <location>
        <begin position="76"/>
        <end position="98"/>
    </location>
</feature>
<feature type="transmembrane region" description="Helical" evidence="2">
    <location>
        <begin position="44"/>
        <end position="64"/>
    </location>
</feature>
<evidence type="ECO:0000313" key="3">
    <source>
        <dbReference type="EMBL" id="KAG6656047.1"/>
    </source>
</evidence>
<feature type="coiled-coil region" evidence="1">
    <location>
        <begin position="108"/>
        <end position="135"/>
    </location>
</feature>
<protein>
    <submittedName>
        <fullName evidence="3">Uncharacterized protein</fullName>
    </submittedName>
</protein>
<evidence type="ECO:0000313" key="4">
    <source>
        <dbReference type="Proteomes" id="UP000811609"/>
    </source>
</evidence>
<dbReference type="AlphaFoldDB" id="A0A8T1QNJ1"/>
<dbReference type="OrthoDB" id="1250556at2759"/>
<dbReference type="PANTHER" id="PTHR33287">
    <property type="entry name" value="OS03G0453550 PROTEIN"/>
    <property type="match status" value="1"/>
</dbReference>
<keyword evidence="2" id="KW-0472">Membrane</keyword>
<dbReference type="PANTHER" id="PTHR33287:SF8">
    <property type="entry name" value="TRANSMEMBRANE PROTEIN 188"/>
    <property type="match status" value="1"/>
</dbReference>
<evidence type="ECO:0000256" key="1">
    <source>
        <dbReference type="SAM" id="Coils"/>
    </source>
</evidence>